<dbReference type="Pfam" id="PF04230">
    <property type="entry name" value="PS_pyruv_trans"/>
    <property type="match status" value="1"/>
</dbReference>
<feature type="domain" description="Polysaccharide pyruvyl transferase" evidence="1">
    <location>
        <begin position="123"/>
        <end position="198"/>
    </location>
</feature>
<protein>
    <recommendedName>
        <fullName evidence="1">Polysaccharide pyruvyl transferase domain-containing protein</fullName>
    </recommendedName>
</protein>
<dbReference type="EMBL" id="CP023564">
    <property type="protein sequence ID" value="ATG53910.1"/>
    <property type="molecule type" value="Genomic_DNA"/>
</dbReference>
<sequence>MMAPIRTFWWRWKFPHRLNFGDELTPPLVERLTGRRVVWSAMDRCDLVGAGSVVQMVLRKQKGNQPRLWGSGFISAQAVGEEPVELDLLAVRGRSTLGRVQNLADRPIALGDPGILAPLLVDGTVKKRYSLGVIPHYHDAKSPVVEKMRSLGSGVRVIDVAWTPQEVAREIASCDAVISSSLHGLIFSDSLGVPNAHIRLGDKLKGGLYKFHDYYSAYPVADRYREYQVPTGGPASLTAVIDAVVDGYAEPTGLQDLQQGLVTALQEI</sequence>
<evidence type="ECO:0000313" key="3">
    <source>
        <dbReference type="Proteomes" id="UP000217889"/>
    </source>
</evidence>
<dbReference type="AlphaFoldDB" id="A0A291GUP2"/>
<reference evidence="2 3" key="1">
    <citation type="journal article" date="2014" name="Int. J. Syst. Evol. Microbiol.">
        <title>Brachybacterium ginsengisoli sp. nov., isolated from soil of a ginseng field.</title>
        <authorList>
            <person name="Hoang V.A."/>
            <person name="Kim Y.J."/>
            <person name="Nguyen N.L."/>
            <person name="Yang D.C."/>
        </authorList>
    </citation>
    <scope>NUCLEOTIDE SEQUENCE [LARGE SCALE GENOMIC DNA]</scope>
    <source>
        <strain evidence="2 3">DCY80</strain>
    </source>
</reference>
<gene>
    <name evidence="2" type="ORF">CFK41_03305</name>
</gene>
<evidence type="ECO:0000313" key="2">
    <source>
        <dbReference type="EMBL" id="ATG53910.1"/>
    </source>
</evidence>
<organism evidence="2 3">
    <name type="scientific">Brachybacterium ginsengisoli</name>
    <dbReference type="NCBI Taxonomy" id="1331682"/>
    <lineage>
        <taxon>Bacteria</taxon>
        <taxon>Bacillati</taxon>
        <taxon>Actinomycetota</taxon>
        <taxon>Actinomycetes</taxon>
        <taxon>Micrococcales</taxon>
        <taxon>Dermabacteraceae</taxon>
        <taxon>Brachybacterium</taxon>
    </lineage>
</organism>
<keyword evidence="3" id="KW-1185">Reference proteome</keyword>
<proteinExistence type="predicted"/>
<dbReference type="Proteomes" id="UP000217889">
    <property type="component" value="Chromosome"/>
</dbReference>
<dbReference type="KEGG" id="bgg:CFK41_03305"/>
<evidence type="ECO:0000259" key="1">
    <source>
        <dbReference type="Pfam" id="PF04230"/>
    </source>
</evidence>
<name>A0A291GUP2_9MICO</name>
<dbReference type="InterPro" id="IPR007345">
    <property type="entry name" value="Polysacch_pyruvyl_Trfase"/>
</dbReference>
<accession>A0A291GUP2</accession>